<dbReference type="PRINTS" id="PR00038">
    <property type="entry name" value="HTHLUXR"/>
</dbReference>
<dbReference type="SMART" id="SM00448">
    <property type="entry name" value="REC"/>
    <property type="match status" value="1"/>
</dbReference>
<feature type="domain" description="Response regulatory" evidence="5">
    <location>
        <begin position="5"/>
        <end position="121"/>
    </location>
</feature>
<dbReference type="InterPro" id="IPR001789">
    <property type="entry name" value="Sig_transdc_resp-reg_receiver"/>
</dbReference>
<name>A0A2Z4GEJ4_9BACT</name>
<dbReference type="SUPFAM" id="SSF52172">
    <property type="entry name" value="CheY-like"/>
    <property type="match status" value="1"/>
</dbReference>
<dbReference type="GO" id="GO:0003677">
    <property type="term" value="F:DNA binding"/>
    <property type="evidence" value="ECO:0007669"/>
    <property type="project" value="UniProtKB-KW"/>
</dbReference>
<proteinExistence type="predicted"/>
<evidence type="ECO:0000313" key="7">
    <source>
        <dbReference type="Proteomes" id="UP000249873"/>
    </source>
</evidence>
<dbReference type="RefSeq" id="WP_111372905.1">
    <property type="nucleotide sequence ID" value="NZ_CP029480.1"/>
</dbReference>
<evidence type="ECO:0000313" key="6">
    <source>
        <dbReference type="EMBL" id="AWV99537.1"/>
    </source>
</evidence>
<dbReference type="InterPro" id="IPR058245">
    <property type="entry name" value="NreC/VraR/RcsB-like_REC"/>
</dbReference>
<evidence type="ECO:0000256" key="3">
    <source>
        <dbReference type="PROSITE-ProRule" id="PRU00169"/>
    </source>
</evidence>
<feature type="domain" description="HTH luxR-type" evidence="4">
    <location>
        <begin position="151"/>
        <end position="216"/>
    </location>
</feature>
<dbReference type="KEGG" id="als:DJ013_15730"/>
<dbReference type="AlphaFoldDB" id="A0A2Z4GEJ4"/>
<dbReference type="Pfam" id="PF00196">
    <property type="entry name" value="GerE"/>
    <property type="match status" value="1"/>
</dbReference>
<dbReference type="SMART" id="SM00421">
    <property type="entry name" value="HTH_LUXR"/>
    <property type="match status" value="1"/>
</dbReference>
<dbReference type="InterPro" id="IPR039420">
    <property type="entry name" value="WalR-like"/>
</dbReference>
<dbReference type="PROSITE" id="PS50043">
    <property type="entry name" value="HTH_LUXR_2"/>
    <property type="match status" value="1"/>
</dbReference>
<reference evidence="6 7" key="1">
    <citation type="submission" date="2018-05" db="EMBL/GenBank/DDBJ databases">
        <title>Complete genome sequence of Arcticibacterium luteifluviistationis SM1504T, a cytophagaceae bacterium isolated from Arctic surface seawater.</title>
        <authorList>
            <person name="Li Y."/>
            <person name="Qin Q.-L."/>
        </authorList>
    </citation>
    <scope>NUCLEOTIDE SEQUENCE [LARGE SCALE GENOMIC DNA]</scope>
    <source>
        <strain evidence="6 7">SM1504</strain>
    </source>
</reference>
<dbReference type="OrthoDB" id="9797341at2"/>
<dbReference type="GO" id="GO:0000160">
    <property type="term" value="P:phosphorelay signal transduction system"/>
    <property type="evidence" value="ECO:0007669"/>
    <property type="project" value="InterPro"/>
</dbReference>
<dbReference type="PANTHER" id="PTHR43214:SF43">
    <property type="entry name" value="TWO-COMPONENT RESPONSE REGULATOR"/>
    <property type="match status" value="1"/>
</dbReference>
<organism evidence="6 7">
    <name type="scientific">Arcticibacterium luteifluviistationis</name>
    <dbReference type="NCBI Taxonomy" id="1784714"/>
    <lineage>
        <taxon>Bacteria</taxon>
        <taxon>Pseudomonadati</taxon>
        <taxon>Bacteroidota</taxon>
        <taxon>Cytophagia</taxon>
        <taxon>Cytophagales</taxon>
        <taxon>Leadbetterellaceae</taxon>
        <taxon>Arcticibacterium</taxon>
    </lineage>
</organism>
<dbReference type="InterPro" id="IPR011006">
    <property type="entry name" value="CheY-like_superfamily"/>
</dbReference>
<evidence type="ECO:0000256" key="1">
    <source>
        <dbReference type="ARBA" id="ARBA00022553"/>
    </source>
</evidence>
<dbReference type="PROSITE" id="PS00622">
    <property type="entry name" value="HTH_LUXR_1"/>
    <property type="match status" value="1"/>
</dbReference>
<dbReference type="Proteomes" id="UP000249873">
    <property type="component" value="Chromosome"/>
</dbReference>
<sequence>MADIKVLLVDDHEVVRKGMSFLLEDEPSLEIVGEASGGKEALEKIPELKPNLILLDINMPEMNGIETAAIISKRFPKIKVLIFSMHNDPDYILKSIESKVDGYILKDADKEEIVKAMHVVHNGEKYFPPEVSAILVSAMQSNAGIKPMHSNQKVLGVLSKKEVEVLKFIADGKSSKDIAEKLGLSIRTVSNHRANMLKKTNLNNTAELVRIASTEGL</sequence>
<dbReference type="CDD" id="cd17535">
    <property type="entry name" value="REC_NarL-like"/>
    <property type="match status" value="1"/>
</dbReference>
<dbReference type="PANTHER" id="PTHR43214">
    <property type="entry name" value="TWO-COMPONENT RESPONSE REGULATOR"/>
    <property type="match status" value="1"/>
</dbReference>
<protein>
    <submittedName>
        <fullName evidence="6">DNA-binding response regulator</fullName>
    </submittedName>
</protein>
<dbReference type="EMBL" id="CP029480">
    <property type="protein sequence ID" value="AWV99537.1"/>
    <property type="molecule type" value="Genomic_DNA"/>
</dbReference>
<keyword evidence="2 6" id="KW-0238">DNA-binding</keyword>
<dbReference type="Gene3D" id="3.40.50.2300">
    <property type="match status" value="1"/>
</dbReference>
<evidence type="ECO:0000259" key="5">
    <source>
        <dbReference type="PROSITE" id="PS50110"/>
    </source>
</evidence>
<dbReference type="Pfam" id="PF00072">
    <property type="entry name" value="Response_reg"/>
    <property type="match status" value="1"/>
</dbReference>
<keyword evidence="7" id="KW-1185">Reference proteome</keyword>
<dbReference type="CDD" id="cd06170">
    <property type="entry name" value="LuxR_C_like"/>
    <property type="match status" value="1"/>
</dbReference>
<dbReference type="InterPro" id="IPR016032">
    <property type="entry name" value="Sig_transdc_resp-reg_C-effctor"/>
</dbReference>
<accession>A0A2Z4GEJ4</accession>
<gene>
    <name evidence="6" type="ORF">DJ013_15730</name>
</gene>
<dbReference type="SUPFAM" id="SSF46894">
    <property type="entry name" value="C-terminal effector domain of the bipartite response regulators"/>
    <property type="match status" value="1"/>
</dbReference>
<evidence type="ECO:0000259" key="4">
    <source>
        <dbReference type="PROSITE" id="PS50043"/>
    </source>
</evidence>
<dbReference type="InterPro" id="IPR000792">
    <property type="entry name" value="Tscrpt_reg_LuxR_C"/>
</dbReference>
<feature type="modified residue" description="4-aspartylphosphate" evidence="3">
    <location>
        <position position="56"/>
    </location>
</feature>
<keyword evidence="1 3" id="KW-0597">Phosphoprotein</keyword>
<evidence type="ECO:0000256" key="2">
    <source>
        <dbReference type="ARBA" id="ARBA00023125"/>
    </source>
</evidence>
<dbReference type="PROSITE" id="PS50110">
    <property type="entry name" value="RESPONSE_REGULATORY"/>
    <property type="match status" value="1"/>
</dbReference>
<dbReference type="GO" id="GO:0006355">
    <property type="term" value="P:regulation of DNA-templated transcription"/>
    <property type="evidence" value="ECO:0007669"/>
    <property type="project" value="InterPro"/>
</dbReference>